<protein>
    <submittedName>
        <fullName evidence="1">Uncharacterized protein</fullName>
    </submittedName>
</protein>
<organism evidence="1">
    <name type="scientific">uncultured bacterium A1Q1_fos_291</name>
    <dbReference type="NCBI Taxonomy" id="1256570"/>
    <lineage>
        <taxon>Bacteria</taxon>
        <taxon>environmental samples</taxon>
    </lineage>
</organism>
<name>L7VWT8_9BACT</name>
<sequence>MQNRIRDAFIVVNARCGLTLSYALACIPEHFEKHCWLQSGRFLRCV</sequence>
<dbReference type="EMBL" id="JX649891">
    <property type="protein sequence ID" value="AGC72064.1"/>
    <property type="molecule type" value="Genomic_DNA"/>
</dbReference>
<proteinExistence type="predicted"/>
<evidence type="ECO:0000313" key="1">
    <source>
        <dbReference type="EMBL" id="AGC72064.1"/>
    </source>
</evidence>
<dbReference type="AlphaFoldDB" id="L7VWT8"/>
<accession>L7VWT8</accession>
<reference evidence="1" key="1">
    <citation type="submission" date="2012-09" db="EMBL/GenBank/DDBJ databases">
        <title>Metagenomic Characterization of a Microbial Community in Wastewater Detects High Levels of Antibiotic Resistance.</title>
        <authorList>
            <person name="Abrams M."/>
            <person name="Caldwell A."/>
            <person name="Vandaei E."/>
            <person name="Lee W."/>
            <person name="Perrott J."/>
            <person name="Khan S.Y."/>
            <person name="Ta J."/>
            <person name="Romero D."/>
            <person name="Nguyen V."/>
            <person name="Pourmand N."/>
            <person name="Ouverney C.C."/>
        </authorList>
    </citation>
    <scope>NUCLEOTIDE SEQUENCE</scope>
</reference>